<keyword evidence="2" id="KW-1185">Reference proteome</keyword>
<dbReference type="Proteomes" id="UP000789901">
    <property type="component" value="Unassembled WGS sequence"/>
</dbReference>
<gene>
    <name evidence="1" type="ORF">GMARGA_LOCUS6740</name>
</gene>
<protein>
    <submittedName>
        <fullName evidence="1">17805_t:CDS:1</fullName>
    </submittedName>
</protein>
<feature type="non-terminal residue" evidence="1">
    <location>
        <position position="1"/>
    </location>
</feature>
<name>A0ABN7UKI8_GIGMA</name>
<dbReference type="EMBL" id="CAJVQB010003112">
    <property type="protein sequence ID" value="CAG8598001.1"/>
    <property type="molecule type" value="Genomic_DNA"/>
</dbReference>
<comment type="caution">
    <text evidence="1">The sequence shown here is derived from an EMBL/GenBank/DDBJ whole genome shotgun (WGS) entry which is preliminary data.</text>
</comment>
<proteinExistence type="predicted"/>
<evidence type="ECO:0000313" key="2">
    <source>
        <dbReference type="Proteomes" id="UP000789901"/>
    </source>
</evidence>
<evidence type="ECO:0000313" key="1">
    <source>
        <dbReference type="EMBL" id="CAG8598001.1"/>
    </source>
</evidence>
<reference evidence="1 2" key="1">
    <citation type="submission" date="2021-06" db="EMBL/GenBank/DDBJ databases">
        <authorList>
            <person name="Kallberg Y."/>
            <person name="Tangrot J."/>
            <person name="Rosling A."/>
        </authorList>
    </citation>
    <scope>NUCLEOTIDE SEQUENCE [LARGE SCALE GENOMIC DNA]</scope>
    <source>
        <strain evidence="1 2">120-4 pot B 10/14</strain>
    </source>
</reference>
<accession>A0ABN7UKI8</accession>
<sequence length="44" mass="5047">SHETLKPLSDHYLDVLFDIGEVAFQNVYEIIEGSDVIQIIEELN</sequence>
<organism evidence="1 2">
    <name type="scientific">Gigaspora margarita</name>
    <dbReference type="NCBI Taxonomy" id="4874"/>
    <lineage>
        <taxon>Eukaryota</taxon>
        <taxon>Fungi</taxon>
        <taxon>Fungi incertae sedis</taxon>
        <taxon>Mucoromycota</taxon>
        <taxon>Glomeromycotina</taxon>
        <taxon>Glomeromycetes</taxon>
        <taxon>Diversisporales</taxon>
        <taxon>Gigasporaceae</taxon>
        <taxon>Gigaspora</taxon>
    </lineage>
</organism>